<dbReference type="Proteomes" id="UP000245683">
    <property type="component" value="Unassembled WGS sequence"/>
</dbReference>
<dbReference type="OrthoDB" id="9760324at2"/>
<reference evidence="3" key="1">
    <citation type="submission" date="2018-05" db="EMBL/GenBank/DDBJ databases">
        <title>Micromonospora globispora sp. nov. and Micromonospora rugosa sp. nov., isolated from marine sediment.</title>
        <authorList>
            <person name="Carro L."/>
            <person name="Aysel V."/>
            <person name="Cetin D."/>
            <person name="Igual J.M."/>
            <person name="Klenk H.-P."/>
            <person name="Trujillo M.E."/>
            <person name="Sahin N."/>
        </authorList>
    </citation>
    <scope>NUCLEOTIDE SEQUENCE [LARGE SCALE GENOMIC DNA]</scope>
    <source>
        <strain evidence="3">S2904</strain>
    </source>
</reference>
<comment type="caution">
    <text evidence="2">The sequence shown here is derived from an EMBL/GenBank/DDBJ whole genome shotgun (WGS) entry which is preliminary data.</text>
</comment>
<evidence type="ECO:0000313" key="2">
    <source>
        <dbReference type="EMBL" id="PWU48783.1"/>
    </source>
</evidence>
<evidence type="ECO:0000313" key="3">
    <source>
        <dbReference type="Proteomes" id="UP000245683"/>
    </source>
</evidence>
<evidence type="ECO:0000256" key="1">
    <source>
        <dbReference type="SAM" id="MobiDB-lite"/>
    </source>
</evidence>
<organism evidence="2 3">
    <name type="scientific">Micromonospora globispora</name>
    <dbReference type="NCBI Taxonomy" id="1450148"/>
    <lineage>
        <taxon>Bacteria</taxon>
        <taxon>Bacillati</taxon>
        <taxon>Actinomycetota</taxon>
        <taxon>Actinomycetes</taxon>
        <taxon>Micromonosporales</taxon>
        <taxon>Micromonosporaceae</taxon>
        <taxon>Micromonospora</taxon>
    </lineage>
</organism>
<proteinExistence type="predicted"/>
<name>A0A317K692_9ACTN</name>
<keyword evidence="3" id="KW-1185">Reference proteome</keyword>
<dbReference type="AlphaFoldDB" id="A0A317K692"/>
<feature type="region of interest" description="Disordered" evidence="1">
    <location>
        <begin position="204"/>
        <end position="233"/>
    </location>
</feature>
<dbReference type="EMBL" id="QGSV01000151">
    <property type="protein sequence ID" value="PWU48783.1"/>
    <property type="molecule type" value="Genomic_DNA"/>
</dbReference>
<accession>A0A317K692</accession>
<gene>
    <name evidence="2" type="ORF">DLJ46_10860</name>
</gene>
<protein>
    <submittedName>
        <fullName evidence="2">Uncharacterized protein</fullName>
    </submittedName>
</protein>
<sequence length="233" mass="25513">MSPTRRPGASWAGLRRCRPTARASRWWRRRAAEGSLSGDASTLFALLECLDDAALRRWCEAGLAALRRHQREIDELNVYPVPDGKPGWYKEWPLWDCWQLDAVDVDALGAIVAERQAWIAASVSKWDAAAYLGWRRDEFTRVAKQQGVCCDAGARNPQDAEHGPKGSVNDTVHLAYTKLRAMIALRTQDKVRAAAEVLHPGRQVPARPRGVAGRGGGASGHGCSVLPSWGAPG</sequence>